<evidence type="ECO:0000256" key="7">
    <source>
        <dbReference type="PIRSR" id="PIRSR602403-1"/>
    </source>
</evidence>
<evidence type="ECO:0000256" key="2">
    <source>
        <dbReference type="ARBA" id="ARBA00010617"/>
    </source>
</evidence>
<proteinExistence type="inferred from homology"/>
<dbReference type="GO" id="GO:0004497">
    <property type="term" value="F:monooxygenase activity"/>
    <property type="evidence" value="ECO:0007669"/>
    <property type="project" value="UniProtKB-KW"/>
</dbReference>
<keyword evidence="5 7" id="KW-0408">Iron</keyword>
<dbReference type="PROSITE" id="PS00086">
    <property type="entry name" value="CYTOCHROME_P450"/>
    <property type="match status" value="1"/>
</dbReference>
<evidence type="ECO:0000256" key="3">
    <source>
        <dbReference type="ARBA" id="ARBA00022617"/>
    </source>
</evidence>
<evidence type="ECO:0000256" key="9">
    <source>
        <dbReference type="SAM" id="Phobius"/>
    </source>
</evidence>
<sequence>MMSSEKFILDSLFHFRSGGLPTIDRALLGRVATAVLVPLVALFIWTVVAWIRSPLRRYPGPFLAGFTDLWRVRLVFTNRYADIIKELHEKYGPVVRIGPNTLDLDYPELLKTIYGTDGKWLKSDMYYSNCNMVEGKRNYNVFSEMNQVTHANMKRPIVKYFTLGNVLTLEPHLNVVISDMIKEIDKRFVIGTPKDFEFGDWISFFTWDALSDATFSRRYGYLSSGTDHDQTILLASKSVSYFAVCSQMPWLDSILDKNPIIRLGPPYLDTGLKIAMNALSDRLAGNDKHYNPSRPDYLHHFIQSKSTHPEYVSDRTILAYLVVNILAGADTTGITLTAIFHYVLSSPQCYAKLVQEVRELGFSKDEIIPYNKARQLQYLEACIREGMRLNPVVGMVLERVVPNSGLVLPDGSVVPAGTNVGANAYIVGRNKGAFGEDADEFRPERWLRDEEVGETEEGFKARLLKMNAADFSFGGGSRVCLGRHFAMLELYKTVATLVNRYDMELSSDHRWVVAKSWFVKPKSLRAKFKLRE</sequence>
<dbReference type="InterPro" id="IPR002403">
    <property type="entry name" value="Cyt_P450_E_grp-IV"/>
</dbReference>
<keyword evidence="4 7" id="KW-0479">Metal-binding</keyword>
<keyword evidence="3 7" id="KW-0349">Heme</keyword>
<reference evidence="10" key="2">
    <citation type="submission" date="2023-05" db="EMBL/GenBank/DDBJ databases">
        <authorList>
            <consortium name="Lawrence Berkeley National Laboratory"/>
            <person name="Steindorff A."/>
            <person name="Hensen N."/>
            <person name="Bonometti L."/>
            <person name="Westerberg I."/>
            <person name="Brannstrom I.O."/>
            <person name="Guillou S."/>
            <person name="Cros-Aarteil S."/>
            <person name="Calhoun S."/>
            <person name="Haridas S."/>
            <person name="Kuo A."/>
            <person name="Mondo S."/>
            <person name="Pangilinan J."/>
            <person name="Riley R."/>
            <person name="Labutti K."/>
            <person name="Andreopoulos B."/>
            <person name="Lipzen A."/>
            <person name="Chen C."/>
            <person name="Yanf M."/>
            <person name="Daum C."/>
            <person name="Ng V."/>
            <person name="Clum A."/>
            <person name="Ohm R."/>
            <person name="Martin F."/>
            <person name="Silar P."/>
            <person name="Natvig D."/>
            <person name="Lalanne C."/>
            <person name="Gautier V."/>
            <person name="Ament-Velasquez S.L."/>
            <person name="Kruys A."/>
            <person name="Hutchinson M.I."/>
            <person name="Powell A.J."/>
            <person name="Barry K."/>
            <person name="Miller A.N."/>
            <person name="Grigoriev I.V."/>
            <person name="Debuchy R."/>
            <person name="Gladieux P."/>
            <person name="Thoren M.H."/>
            <person name="Johannesson H."/>
        </authorList>
    </citation>
    <scope>NUCLEOTIDE SEQUENCE</scope>
    <source>
        <strain evidence="10">CBS 990.96</strain>
    </source>
</reference>
<dbReference type="InterPro" id="IPR050121">
    <property type="entry name" value="Cytochrome_P450_monoxygenase"/>
</dbReference>
<evidence type="ECO:0000256" key="5">
    <source>
        <dbReference type="ARBA" id="ARBA00023004"/>
    </source>
</evidence>
<keyword evidence="6 8" id="KW-0503">Monooxygenase</keyword>
<accession>A0AAN7H0Z1</accession>
<dbReference type="Pfam" id="PF00067">
    <property type="entry name" value="p450"/>
    <property type="match status" value="1"/>
</dbReference>
<dbReference type="Proteomes" id="UP001301958">
    <property type="component" value="Unassembled WGS sequence"/>
</dbReference>
<evidence type="ECO:0000256" key="6">
    <source>
        <dbReference type="ARBA" id="ARBA00023033"/>
    </source>
</evidence>
<organism evidence="10 11">
    <name type="scientific">Podospora fimiseda</name>
    <dbReference type="NCBI Taxonomy" id="252190"/>
    <lineage>
        <taxon>Eukaryota</taxon>
        <taxon>Fungi</taxon>
        <taxon>Dikarya</taxon>
        <taxon>Ascomycota</taxon>
        <taxon>Pezizomycotina</taxon>
        <taxon>Sordariomycetes</taxon>
        <taxon>Sordariomycetidae</taxon>
        <taxon>Sordariales</taxon>
        <taxon>Podosporaceae</taxon>
        <taxon>Podospora</taxon>
    </lineage>
</organism>
<dbReference type="PANTHER" id="PTHR24305">
    <property type="entry name" value="CYTOCHROME P450"/>
    <property type="match status" value="1"/>
</dbReference>
<dbReference type="GO" id="GO:0020037">
    <property type="term" value="F:heme binding"/>
    <property type="evidence" value="ECO:0007669"/>
    <property type="project" value="InterPro"/>
</dbReference>
<keyword evidence="8" id="KW-0560">Oxidoreductase</keyword>
<evidence type="ECO:0000256" key="8">
    <source>
        <dbReference type="RuleBase" id="RU000461"/>
    </source>
</evidence>
<evidence type="ECO:0000256" key="4">
    <source>
        <dbReference type="ARBA" id="ARBA00022723"/>
    </source>
</evidence>
<dbReference type="InterPro" id="IPR036396">
    <property type="entry name" value="Cyt_P450_sf"/>
</dbReference>
<dbReference type="SUPFAM" id="SSF48264">
    <property type="entry name" value="Cytochrome P450"/>
    <property type="match status" value="1"/>
</dbReference>
<gene>
    <name evidence="10" type="ORF">QBC38DRAFT_421418</name>
</gene>
<protein>
    <submittedName>
        <fullName evidence="10">Pisatin demethylase</fullName>
    </submittedName>
</protein>
<dbReference type="EMBL" id="MU865368">
    <property type="protein sequence ID" value="KAK4225379.1"/>
    <property type="molecule type" value="Genomic_DNA"/>
</dbReference>
<dbReference type="PRINTS" id="PR00385">
    <property type="entry name" value="P450"/>
</dbReference>
<comment type="cofactor">
    <cofactor evidence="1 7">
        <name>heme</name>
        <dbReference type="ChEBI" id="CHEBI:30413"/>
    </cofactor>
</comment>
<dbReference type="CDD" id="cd11060">
    <property type="entry name" value="CYP57A1-like"/>
    <property type="match status" value="1"/>
</dbReference>
<comment type="caution">
    <text evidence="10">The sequence shown here is derived from an EMBL/GenBank/DDBJ whole genome shotgun (WGS) entry which is preliminary data.</text>
</comment>
<evidence type="ECO:0000313" key="11">
    <source>
        <dbReference type="Proteomes" id="UP001301958"/>
    </source>
</evidence>
<comment type="similarity">
    <text evidence="2 8">Belongs to the cytochrome P450 family.</text>
</comment>
<dbReference type="AlphaFoldDB" id="A0AAN7H0Z1"/>
<keyword evidence="9" id="KW-1133">Transmembrane helix</keyword>
<dbReference type="PRINTS" id="PR00465">
    <property type="entry name" value="EP450IV"/>
</dbReference>
<dbReference type="InterPro" id="IPR001128">
    <property type="entry name" value="Cyt_P450"/>
</dbReference>
<dbReference type="GO" id="GO:0005506">
    <property type="term" value="F:iron ion binding"/>
    <property type="evidence" value="ECO:0007669"/>
    <property type="project" value="InterPro"/>
</dbReference>
<dbReference type="GO" id="GO:0016705">
    <property type="term" value="F:oxidoreductase activity, acting on paired donors, with incorporation or reduction of molecular oxygen"/>
    <property type="evidence" value="ECO:0007669"/>
    <property type="project" value="InterPro"/>
</dbReference>
<evidence type="ECO:0000256" key="1">
    <source>
        <dbReference type="ARBA" id="ARBA00001971"/>
    </source>
</evidence>
<reference evidence="10" key="1">
    <citation type="journal article" date="2023" name="Mol. Phylogenet. Evol.">
        <title>Genome-scale phylogeny and comparative genomics of the fungal order Sordariales.</title>
        <authorList>
            <person name="Hensen N."/>
            <person name="Bonometti L."/>
            <person name="Westerberg I."/>
            <person name="Brannstrom I.O."/>
            <person name="Guillou S."/>
            <person name="Cros-Aarteil S."/>
            <person name="Calhoun S."/>
            <person name="Haridas S."/>
            <person name="Kuo A."/>
            <person name="Mondo S."/>
            <person name="Pangilinan J."/>
            <person name="Riley R."/>
            <person name="LaButti K."/>
            <person name="Andreopoulos B."/>
            <person name="Lipzen A."/>
            <person name="Chen C."/>
            <person name="Yan M."/>
            <person name="Daum C."/>
            <person name="Ng V."/>
            <person name="Clum A."/>
            <person name="Steindorff A."/>
            <person name="Ohm R.A."/>
            <person name="Martin F."/>
            <person name="Silar P."/>
            <person name="Natvig D.O."/>
            <person name="Lalanne C."/>
            <person name="Gautier V."/>
            <person name="Ament-Velasquez S.L."/>
            <person name="Kruys A."/>
            <person name="Hutchinson M.I."/>
            <person name="Powell A.J."/>
            <person name="Barry K."/>
            <person name="Miller A.N."/>
            <person name="Grigoriev I.V."/>
            <person name="Debuchy R."/>
            <person name="Gladieux P."/>
            <person name="Hiltunen Thoren M."/>
            <person name="Johannesson H."/>
        </authorList>
    </citation>
    <scope>NUCLEOTIDE SEQUENCE</scope>
    <source>
        <strain evidence="10">CBS 990.96</strain>
    </source>
</reference>
<feature type="transmembrane region" description="Helical" evidence="9">
    <location>
        <begin position="27"/>
        <end position="51"/>
    </location>
</feature>
<name>A0AAN7H0Z1_9PEZI</name>
<dbReference type="InterPro" id="IPR017972">
    <property type="entry name" value="Cyt_P450_CS"/>
</dbReference>
<keyword evidence="9" id="KW-0812">Transmembrane</keyword>
<feature type="binding site" description="axial binding residue" evidence="7">
    <location>
        <position position="480"/>
    </location>
    <ligand>
        <name>heme</name>
        <dbReference type="ChEBI" id="CHEBI:30413"/>
    </ligand>
    <ligandPart>
        <name>Fe</name>
        <dbReference type="ChEBI" id="CHEBI:18248"/>
    </ligandPart>
</feature>
<keyword evidence="11" id="KW-1185">Reference proteome</keyword>
<dbReference type="PANTHER" id="PTHR24305:SF232">
    <property type="entry name" value="P450, PUTATIVE (EUROFUNG)-RELATED"/>
    <property type="match status" value="1"/>
</dbReference>
<dbReference type="Gene3D" id="1.10.630.10">
    <property type="entry name" value="Cytochrome P450"/>
    <property type="match status" value="1"/>
</dbReference>
<evidence type="ECO:0000313" key="10">
    <source>
        <dbReference type="EMBL" id="KAK4225379.1"/>
    </source>
</evidence>
<keyword evidence="9" id="KW-0472">Membrane</keyword>